<evidence type="ECO:0000313" key="3">
    <source>
        <dbReference type="Proteomes" id="UP000461162"/>
    </source>
</evidence>
<gene>
    <name evidence="2" type="ORF">GKC30_12460</name>
</gene>
<sequence>MALSDIEKSFIYEYSARLLERDMLTNQLFAGSAVGRNLRSLVLGQPVRAQTFTNPFEDAISGTLRADAGATRQAARNVGEAASMMGVARTGVSTITGALRDMQEIIDKINSGELDGSSSVVQGDYNALRDKIVGTISGTDFNGISMLDSAKWGTSQIGMDGKVFIQSGPKGGFDISFHAVDTPSSGVAWADLAGADLGAEGTRANQLGYVQALASEMDSVQSMYRSKEDSLHSQELALQSQAQILDNAARLRKPSDPGMTLEKLLAELILKESGTIFDSKG</sequence>
<accession>A0A7K1KQS5</accession>
<dbReference type="AlphaFoldDB" id="A0A7K1KQS5"/>
<dbReference type="GO" id="GO:0005198">
    <property type="term" value="F:structural molecule activity"/>
    <property type="evidence" value="ECO:0007669"/>
    <property type="project" value="InterPro"/>
</dbReference>
<keyword evidence="3" id="KW-1185">Reference proteome</keyword>
<dbReference type="SUPFAM" id="SSF64518">
    <property type="entry name" value="Phase 1 flagellin"/>
    <property type="match status" value="1"/>
</dbReference>
<organism evidence="2 3">
    <name type="scientific">Pseudodesulfovibrio alkaliphilus</name>
    <dbReference type="NCBI Taxonomy" id="2661613"/>
    <lineage>
        <taxon>Bacteria</taxon>
        <taxon>Pseudomonadati</taxon>
        <taxon>Thermodesulfobacteriota</taxon>
        <taxon>Desulfovibrionia</taxon>
        <taxon>Desulfovibrionales</taxon>
        <taxon>Desulfovibrionaceae</taxon>
    </lineage>
</organism>
<feature type="domain" description="Flagellin N-terminal" evidence="1">
    <location>
        <begin position="59"/>
        <end position="149"/>
    </location>
</feature>
<protein>
    <submittedName>
        <fullName evidence="2">Flagellin</fullName>
    </submittedName>
</protein>
<keyword evidence="2" id="KW-0969">Cilium</keyword>
<keyword evidence="2" id="KW-0282">Flagellum</keyword>
<dbReference type="Proteomes" id="UP000461162">
    <property type="component" value="Unassembled WGS sequence"/>
</dbReference>
<dbReference type="InterPro" id="IPR001029">
    <property type="entry name" value="Flagellin_N"/>
</dbReference>
<dbReference type="RefSeq" id="WP_155935172.1">
    <property type="nucleotide sequence ID" value="NZ_WODC01000008.1"/>
</dbReference>
<proteinExistence type="predicted"/>
<reference evidence="2 3" key="1">
    <citation type="submission" date="2019-11" db="EMBL/GenBank/DDBJ databases">
        <title>Pseudodesulfovibrio alkaliphilus, sp. nov., an alkaliphilic sulfate-reducing bacteria from mud volcano of Taman peninsula, Russia.</title>
        <authorList>
            <person name="Frolova A."/>
            <person name="Merkel A.Y."/>
            <person name="Slobodkin A.I."/>
        </authorList>
    </citation>
    <scope>NUCLEOTIDE SEQUENCE [LARGE SCALE GENOMIC DNA]</scope>
    <source>
        <strain evidence="2 3">F-1</strain>
    </source>
</reference>
<dbReference type="Pfam" id="PF00669">
    <property type="entry name" value="Flagellin_N"/>
    <property type="match status" value="1"/>
</dbReference>
<dbReference type="EMBL" id="WODC01000008">
    <property type="protein sequence ID" value="MUM78449.1"/>
    <property type="molecule type" value="Genomic_DNA"/>
</dbReference>
<keyword evidence="2" id="KW-0966">Cell projection</keyword>
<evidence type="ECO:0000313" key="2">
    <source>
        <dbReference type="EMBL" id="MUM78449.1"/>
    </source>
</evidence>
<comment type="caution">
    <text evidence="2">The sequence shown here is derived from an EMBL/GenBank/DDBJ whole genome shotgun (WGS) entry which is preliminary data.</text>
</comment>
<name>A0A7K1KQS5_9BACT</name>
<evidence type="ECO:0000259" key="1">
    <source>
        <dbReference type="Pfam" id="PF00669"/>
    </source>
</evidence>
<dbReference type="Gene3D" id="1.20.1330.10">
    <property type="entry name" value="f41 fragment of flagellin, N-terminal domain"/>
    <property type="match status" value="1"/>
</dbReference>